<feature type="signal peptide" evidence="1">
    <location>
        <begin position="1"/>
        <end position="21"/>
    </location>
</feature>
<evidence type="ECO:0000313" key="2">
    <source>
        <dbReference type="EMBL" id="TYL73605.1"/>
    </source>
</evidence>
<dbReference type="AlphaFoldDB" id="A0A5S4VYN0"/>
<dbReference type="SUPFAM" id="SSF75011">
    <property type="entry name" value="3-carboxy-cis,cis-mucoante lactonizing enzyme"/>
    <property type="match status" value="1"/>
</dbReference>
<evidence type="ECO:0000256" key="1">
    <source>
        <dbReference type="SAM" id="SignalP"/>
    </source>
</evidence>
<comment type="caution">
    <text evidence="2">The sequence shown here is derived from an EMBL/GenBank/DDBJ whole genome shotgun (WGS) entry which is preliminary data.</text>
</comment>
<organism evidence="2 3">
    <name type="scientific">Bradyrhizobium cytisi</name>
    <dbReference type="NCBI Taxonomy" id="515489"/>
    <lineage>
        <taxon>Bacteria</taxon>
        <taxon>Pseudomonadati</taxon>
        <taxon>Pseudomonadota</taxon>
        <taxon>Alphaproteobacteria</taxon>
        <taxon>Hyphomicrobiales</taxon>
        <taxon>Nitrobacteraceae</taxon>
        <taxon>Bradyrhizobium</taxon>
    </lineage>
</organism>
<dbReference type="EMBL" id="VSSR01000075">
    <property type="protein sequence ID" value="TYL73605.1"/>
    <property type="molecule type" value="Genomic_DNA"/>
</dbReference>
<dbReference type="RefSeq" id="WP_148755706.1">
    <property type="nucleotide sequence ID" value="NZ_VSSR01000075.1"/>
</dbReference>
<evidence type="ECO:0008006" key="4">
    <source>
        <dbReference type="Google" id="ProtNLM"/>
    </source>
</evidence>
<name>A0A5S4VYN0_9BRAD</name>
<gene>
    <name evidence="2" type="ORF">FXB38_36140</name>
</gene>
<keyword evidence="1" id="KW-0732">Signal</keyword>
<protein>
    <recommendedName>
        <fullName evidence="4">YncE family protein</fullName>
    </recommendedName>
</protein>
<dbReference type="OrthoDB" id="8183124at2"/>
<feature type="chain" id="PRO_5024290195" description="YncE family protein" evidence="1">
    <location>
        <begin position="22"/>
        <end position="438"/>
    </location>
</feature>
<keyword evidence="3" id="KW-1185">Reference proteome</keyword>
<reference evidence="2 3" key="1">
    <citation type="submission" date="2019-08" db="EMBL/GenBank/DDBJ databases">
        <title>Bradyrhizobium hipponensis sp. nov., a rhizobium isolated from a Lupinus angustifolius root nodule in Tunisia.</title>
        <authorList>
            <person name="Off K."/>
            <person name="Rejili M."/>
            <person name="Mars M."/>
            <person name="Brachmann A."/>
            <person name="Marin M."/>
        </authorList>
    </citation>
    <scope>NUCLEOTIDE SEQUENCE [LARGE SCALE GENOMIC DNA]</scope>
    <source>
        <strain evidence="2 3">CTAW11</strain>
    </source>
</reference>
<sequence length="438" mass="45594">MLGYRTLLCTAVSIIVAVMFATDAFSMEGQGRDGAVRLLTTVPIPGTKANMTGGNMYVFDISFVDQTTQTYYLADRSNAVVDVVDARTNALISQISAKPAFKGFTGDNGTSGPNGVVAAFPWLFVTDANSRVVSINLRTGNTVGDVSTGGAPGLRADELAYDANDGLLLVINNADTPPFATLIHVSKTTGALTVGKRITFDTSHTGVDATNGAEQPVWEPVTGKFYLSIPQVGPNAKDGAVIRISPAGTVEVQYPIEFCQPAGLTVGPNVDLLAGCNTVFDTAGNLWNSTKNVTAAPIQVILDARTGAIDKIVPGVGVGDEVWFNKGDGNYYTASSTSPLRPTEVIGATPLTAQGAAILGVIDARDKTLKQLVPTFNEPAVTTGPLVHAASTAHSVAANAENNHVFVPLGANNVFSNCLTGCIAVYGTGARADERAER</sequence>
<evidence type="ECO:0000313" key="3">
    <source>
        <dbReference type="Proteomes" id="UP000324853"/>
    </source>
</evidence>
<proteinExistence type="predicted"/>
<accession>A0A5S4VYN0</accession>
<dbReference type="Proteomes" id="UP000324853">
    <property type="component" value="Unassembled WGS sequence"/>
</dbReference>